<dbReference type="GO" id="GO:0051959">
    <property type="term" value="F:dynein light intermediate chain binding"/>
    <property type="evidence" value="ECO:0007669"/>
    <property type="project" value="InterPro"/>
</dbReference>
<evidence type="ECO:0000256" key="1">
    <source>
        <dbReference type="ARBA" id="ARBA00008887"/>
    </source>
</evidence>
<dbReference type="Pfam" id="PF08385">
    <property type="entry name" value="DHC_N1"/>
    <property type="match status" value="1"/>
</dbReference>
<dbReference type="EMBL" id="JANEYF010000394">
    <property type="protein sequence ID" value="KAJ8970193.1"/>
    <property type="molecule type" value="Genomic_DNA"/>
</dbReference>
<organism evidence="3 4">
    <name type="scientific">Rhamnusium bicolor</name>
    <dbReference type="NCBI Taxonomy" id="1586634"/>
    <lineage>
        <taxon>Eukaryota</taxon>
        <taxon>Metazoa</taxon>
        <taxon>Ecdysozoa</taxon>
        <taxon>Arthropoda</taxon>
        <taxon>Hexapoda</taxon>
        <taxon>Insecta</taxon>
        <taxon>Pterygota</taxon>
        <taxon>Neoptera</taxon>
        <taxon>Endopterygota</taxon>
        <taxon>Coleoptera</taxon>
        <taxon>Polyphaga</taxon>
        <taxon>Cucujiformia</taxon>
        <taxon>Chrysomeloidea</taxon>
        <taxon>Cerambycidae</taxon>
        <taxon>Lepturinae</taxon>
        <taxon>Rhagiini</taxon>
        <taxon>Rhamnusium</taxon>
    </lineage>
</organism>
<dbReference type="GO" id="GO:0007018">
    <property type="term" value="P:microtubule-based movement"/>
    <property type="evidence" value="ECO:0007669"/>
    <property type="project" value="InterPro"/>
</dbReference>
<dbReference type="GO" id="GO:0005858">
    <property type="term" value="C:axonemal dynein complex"/>
    <property type="evidence" value="ECO:0007669"/>
    <property type="project" value="TreeGrafter"/>
</dbReference>
<reference evidence="3" key="1">
    <citation type="journal article" date="2023" name="Insect Mol. Biol.">
        <title>Genome sequencing provides insights into the evolution of gene families encoding plant cell wall-degrading enzymes in longhorned beetles.</title>
        <authorList>
            <person name="Shin N.R."/>
            <person name="Okamura Y."/>
            <person name="Kirsch R."/>
            <person name="Pauchet Y."/>
        </authorList>
    </citation>
    <scope>NUCLEOTIDE SEQUENCE</scope>
    <source>
        <strain evidence="3">RBIC_L_NR</strain>
    </source>
</reference>
<dbReference type="Proteomes" id="UP001162156">
    <property type="component" value="Unassembled WGS sequence"/>
</dbReference>
<comment type="caution">
    <text evidence="3">The sequence shown here is derived from an EMBL/GenBank/DDBJ whole genome shotgun (WGS) entry which is preliminary data.</text>
</comment>
<sequence length="381" mass="44847">WLDVTQCYSYRKAIITFFSLTIHRHESLILGPQDELEYWKKRGARFSQIVNQVNSSEVQMTILCVKLSHSKIMKEWKETDKKITFCYNEAKDNAKFIQALETKCHSLYLDDPVNMKKSILGLLQTVRLIHSVSQFYNTSERTSALMVKITNQMIETCKDYITCRGQESIWSQDRASIKEKLTQCIMLNKVYRKTYSIVKNQPFVSGQQPFNFSENYVFGKFDAFCRRLSKIIAMFDLIDDYTGLFQKRMEGLLLGDALEEAVQRFTEIKSIVMNKPYDYLDQRNTEYESDFKSFLALTDELKDGIAETIERNFDSVWETPQGIQFLTRFEKVSEKIPLARMDEKYDRILRYCEKEVDRIIKMYKKQKDDPPVPHMFPPIAG</sequence>
<protein>
    <recommendedName>
        <fullName evidence="2">Dynein heavy chain tail domain-containing protein</fullName>
    </recommendedName>
</protein>
<dbReference type="GO" id="GO:0045505">
    <property type="term" value="F:dynein intermediate chain binding"/>
    <property type="evidence" value="ECO:0007669"/>
    <property type="project" value="InterPro"/>
</dbReference>
<proteinExistence type="inferred from homology"/>
<comment type="similarity">
    <text evidence="1">Belongs to the dynein heavy chain family.</text>
</comment>
<dbReference type="PANTHER" id="PTHR46532">
    <property type="entry name" value="MALE FERTILITY FACTOR KL5"/>
    <property type="match status" value="1"/>
</dbReference>
<gene>
    <name evidence="3" type="ORF">NQ314_001340</name>
</gene>
<dbReference type="PANTHER" id="PTHR46532:SF4">
    <property type="entry name" value="AAA+ ATPASE DOMAIN-CONTAINING PROTEIN"/>
    <property type="match status" value="1"/>
</dbReference>
<feature type="domain" description="Dynein heavy chain tail" evidence="2">
    <location>
        <begin position="26"/>
        <end position="381"/>
    </location>
</feature>
<name>A0AAV8ZUA1_9CUCU</name>
<dbReference type="InterPro" id="IPR026983">
    <property type="entry name" value="DHC"/>
</dbReference>
<dbReference type="AlphaFoldDB" id="A0AAV8ZUA1"/>
<keyword evidence="4" id="KW-1185">Reference proteome</keyword>
<evidence type="ECO:0000259" key="2">
    <source>
        <dbReference type="Pfam" id="PF08385"/>
    </source>
</evidence>
<dbReference type="InterPro" id="IPR013594">
    <property type="entry name" value="Dynein_heavy_tail"/>
</dbReference>
<accession>A0AAV8ZUA1</accession>
<evidence type="ECO:0000313" key="4">
    <source>
        <dbReference type="Proteomes" id="UP001162156"/>
    </source>
</evidence>
<evidence type="ECO:0000313" key="3">
    <source>
        <dbReference type="EMBL" id="KAJ8970193.1"/>
    </source>
</evidence>
<feature type="non-terminal residue" evidence="3">
    <location>
        <position position="1"/>
    </location>
</feature>